<evidence type="ECO:0000313" key="3">
    <source>
        <dbReference type="Proteomes" id="UP000273982"/>
    </source>
</evidence>
<evidence type="ECO:0008006" key="4">
    <source>
        <dbReference type="Google" id="ProtNLM"/>
    </source>
</evidence>
<dbReference type="Proteomes" id="UP000273982">
    <property type="component" value="Plasmid pGW6_1"/>
</dbReference>
<dbReference type="RefSeq" id="WP_124740253.1">
    <property type="nucleotide sequence ID" value="NZ_CP034087.1"/>
</dbReference>
<feature type="chain" id="PRO_5018112191" description="Invasion associated locus B family protein" evidence="1">
    <location>
        <begin position="30"/>
        <end position="168"/>
    </location>
</feature>
<evidence type="ECO:0000313" key="2">
    <source>
        <dbReference type="EMBL" id="AZG78742.1"/>
    </source>
</evidence>
<keyword evidence="1" id="KW-0732">Signal</keyword>
<dbReference type="AlphaFoldDB" id="A0A3G8MC59"/>
<organism evidence="2 3">
    <name type="scientific">Methylocystis rosea</name>
    <dbReference type="NCBI Taxonomy" id="173366"/>
    <lineage>
        <taxon>Bacteria</taxon>
        <taxon>Pseudomonadati</taxon>
        <taxon>Pseudomonadota</taxon>
        <taxon>Alphaproteobacteria</taxon>
        <taxon>Hyphomicrobiales</taxon>
        <taxon>Methylocystaceae</taxon>
        <taxon>Methylocystis</taxon>
    </lineage>
</organism>
<feature type="signal peptide" evidence="1">
    <location>
        <begin position="1"/>
        <end position="29"/>
    </location>
</feature>
<dbReference type="Gene3D" id="2.60.40.1880">
    <property type="entry name" value="Invasion associated locus B (IalB) protein"/>
    <property type="match status" value="1"/>
</dbReference>
<dbReference type="EMBL" id="CP034087">
    <property type="protein sequence ID" value="AZG78742.1"/>
    <property type="molecule type" value="Genomic_DNA"/>
</dbReference>
<proteinExistence type="predicted"/>
<evidence type="ECO:0000256" key="1">
    <source>
        <dbReference type="SAM" id="SignalP"/>
    </source>
</evidence>
<keyword evidence="2" id="KW-0614">Plasmid</keyword>
<dbReference type="InterPro" id="IPR038696">
    <property type="entry name" value="IalB_sf"/>
</dbReference>
<dbReference type="KEGG" id="mros:EHO51_18015"/>
<dbReference type="InterPro" id="IPR010642">
    <property type="entry name" value="Invasion_prot_B"/>
</dbReference>
<name>A0A3G8MC59_9HYPH</name>
<accession>A0A3G8MC59</accession>
<dbReference type="Pfam" id="PF06776">
    <property type="entry name" value="IalB"/>
    <property type="match status" value="1"/>
</dbReference>
<gene>
    <name evidence="2" type="ORF">EHO51_18015</name>
</gene>
<sequence length="168" mass="17984">MSVVPETMRFIRLLSIVSALMTCPGDALVAQEATITKFGAWQMRCAPAKPSCTLAQAVRSDDQANVQVMVTFAKIPASPNVVIQIVAPLDTFLLEGARMKVDQDEIGKLPFFKCAPIGCAAEGAISDDVISKLLTGKNIIITIYICPGEGLRHVLSLDGFADGYKALK</sequence>
<protein>
    <recommendedName>
        <fullName evidence="4">Invasion associated locus B family protein</fullName>
    </recommendedName>
</protein>
<geneLocation type="plasmid" evidence="3">
    <name>pgw6_1</name>
</geneLocation>
<reference evidence="2 3" key="1">
    <citation type="submission" date="2018-11" db="EMBL/GenBank/DDBJ databases">
        <title>Genome squencing of methanotrophic bacteria isolated from alkaline groundwater in Korea.</title>
        <authorList>
            <person name="Nguyen L.N."/>
        </authorList>
    </citation>
    <scope>NUCLEOTIDE SEQUENCE [LARGE SCALE GENOMIC DNA]</scope>
    <source>
        <strain evidence="2 3">GW6</strain>
        <plasmid evidence="3">pgw6_1</plasmid>
    </source>
</reference>